<proteinExistence type="inferred from homology"/>
<dbReference type="PANTHER" id="PTHR42913">
    <property type="entry name" value="APOPTOSIS-INDUCING FACTOR 1"/>
    <property type="match status" value="1"/>
</dbReference>
<keyword evidence="4" id="KW-0274">FAD</keyword>
<evidence type="ECO:0000313" key="7">
    <source>
        <dbReference type="EMBL" id="KAH7123101.1"/>
    </source>
</evidence>
<evidence type="ECO:0000256" key="5">
    <source>
        <dbReference type="ARBA" id="ARBA00023002"/>
    </source>
</evidence>
<comment type="cofactor">
    <cofactor evidence="1">
        <name>FAD</name>
        <dbReference type="ChEBI" id="CHEBI:57692"/>
    </cofactor>
</comment>
<dbReference type="Gene3D" id="3.50.50.100">
    <property type="match status" value="1"/>
</dbReference>
<dbReference type="Proteomes" id="UP000738349">
    <property type="component" value="Unassembled WGS sequence"/>
</dbReference>
<dbReference type="GO" id="GO:0019646">
    <property type="term" value="P:aerobic electron transport chain"/>
    <property type="evidence" value="ECO:0007669"/>
    <property type="project" value="TreeGrafter"/>
</dbReference>
<evidence type="ECO:0000313" key="8">
    <source>
        <dbReference type="Proteomes" id="UP000738349"/>
    </source>
</evidence>
<dbReference type="InterPro" id="IPR036188">
    <property type="entry name" value="FAD/NAD-bd_sf"/>
</dbReference>
<evidence type="ECO:0000256" key="3">
    <source>
        <dbReference type="ARBA" id="ARBA00022630"/>
    </source>
</evidence>
<dbReference type="GO" id="GO:0003955">
    <property type="term" value="F:NAD(P)H dehydrogenase (quinone) activity"/>
    <property type="evidence" value="ECO:0007669"/>
    <property type="project" value="TreeGrafter"/>
</dbReference>
<keyword evidence="8" id="KW-1185">Reference proteome</keyword>
<accession>A0A9P9DR81</accession>
<gene>
    <name evidence="7" type="ORF">EDB81DRAFT_913242</name>
</gene>
<dbReference type="OrthoDB" id="5376590at2759"/>
<evidence type="ECO:0000256" key="4">
    <source>
        <dbReference type="ARBA" id="ARBA00022827"/>
    </source>
</evidence>
<sequence>MTVAKKNIVVIGAGFAGLWSALSAKRLINLKHRENDIEVVVIAPEPSLVVRPRLYEANPSNLAHPLASLFEDSGIKFIQGIVESIHLDEHTVDARSPSGIKSTISYSRLVLAAGSAVVRPEKVTGLQQYGFDIDSLGSATKLESHLERLASLSPSPARDTVVVCGGGFTGIELAAELPGRLRKNTNLRVIVVENAEEVGPELGPGPRPVILQALKDLGVEVKLGSAVASIDVEGVSLASGERIEAMTAIWTAGVRATSLTQQIPSTKDHLSRLHVDQDLRIPSSKHVFATGDAAHVLLDTKGHHATMSCQHAMLLGRVSGHNAAADLLDEPTVLYSQPAYGCCLDLGAWGAVITRGWEREVKVTGGAAKKAKTYINQTLIYPPQSAEQAMVESDPLLYPDGDELFDQMLPTIM</sequence>
<dbReference type="PANTHER" id="PTHR42913:SF3">
    <property type="entry name" value="64 KDA MITOCHONDRIAL NADH DEHYDROGENASE (EUROFUNG)"/>
    <property type="match status" value="1"/>
</dbReference>
<keyword evidence="5" id="KW-0560">Oxidoreductase</keyword>
<dbReference type="InterPro" id="IPR023753">
    <property type="entry name" value="FAD/NAD-binding_dom"/>
</dbReference>
<dbReference type="EMBL" id="JAGMUV010000023">
    <property type="protein sequence ID" value="KAH7123101.1"/>
    <property type="molecule type" value="Genomic_DNA"/>
</dbReference>
<evidence type="ECO:0000259" key="6">
    <source>
        <dbReference type="Pfam" id="PF07992"/>
    </source>
</evidence>
<comment type="caution">
    <text evidence="7">The sequence shown here is derived from an EMBL/GenBank/DDBJ whole genome shotgun (WGS) entry which is preliminary data.</text>
</comment>
<feature type="domain" description="FAD/NAD(P)-binding" evidence="6">
    <location>
        <begin position="7"/>
        <end position="312"/>
    </location>
</feature>
<dbReference type="PRINTS" id="PR00368">
    <property type="entry name" value="FADPNR"/>
</dbReference>
<protein>
    <recommendedName>
        <fullName evidence="6">FAD/NAD(P)-binding domain-containing protein</fullName>
    </recommendedName>
</protein>
<organism evidence="7 8">
    <name type="scientific">Dactylonectria macrodidyma</name>
    <dbReference type="NCBI Taxonomy" id="307937"/>
    <lineage>
        <taxon>Eukaryota</taxon>
        <taxon>Fungi</taxon>
        <taxon>Dikarya</taxon>
        <taxon>Ascomycota</taxon>
        <taxon>Pezizomycotina</taxon>
        <taxon>Sordariomycetes</taxon>
        <taxon>Hypocreomycetidae</taxon>
        <taxon>Hypocreales</taxon>
        <taxon>Nectriaceae</taxon>
        <taxon>Dactylonectria</taxon>
    </lineage>
</organism>
<dbReference type="Pfam" id="PF07992">
    <property type="entry name" value="Pyr_redox_2"/>
    <property type="match status" value="1"/>
</dbReference>
<keyword evidence="3" id="KW-0285">Flavoprotein</keyword>
<dbReference type="InterPro" id="IPR051169">
    <property type="entry name" value="NADH-Q_oxidoreductase"/>
</dbReference>
<dbReference type="SUPFAM" id="SSF51905">
    <property type="entry name" value="FAD/NAD(P)-binding domain"/>
    <property type="match status" value="1"/>
</dbReference>
<dbReference type="PRINTS" id="PR00411">
    <property type="entry name" value="PNDRDTASEI"/>
</dbReference>
<evidence type="ECO:0000256" key="2">
    <source>
        <dbReference type="ARBA" id="ARBA00005272"/>
    </source>
</evidence>
<dbReference type="AlphaFoldDB" id="A0A9P9DR81"/>
<reference evidence="7" key="1">
    <citation type="journal article" date="2021" name="Nat. Commun.">
        <title>Genetic determinants of endophytism in the Arabidopsis root mycobiome.</title>
        <authorList>
            <person name="Mesny F."/>
            <person name="Miyauchi S."/>
            <person name="Thiergart T."/>
            <person name="Pickel B."/>
            <person name="Atanasova L."/>
            <person name="Karlsson M."/>
            <person name="Huettel B."/>
            <person name="Barry K.W."/>
            <person name="Haridas S."/>
            <person name="Chen C."/>
            <person name="Bauer D."/>
            <person name="Andreopoulos W."/>
            <person name="Pangilinan J."/>
            <person name="LaButti K."/>
            <person name="Riley R."/>
            <person name="Lipzen A."/>
            <person name="Clum A."/>
            <person name="Drula E."/>
            <person name="Henrissat B."/>
            <person name="Kohler A."/>
            <person name="Grigoriev I.V."/>
            <person name="Martin F.M."/>
            <person name="Hacquard S."/>
        </authorList>
    </citation>
    <scope>NUCLEOTIDE SEQUENCE</scope>
    <source>
        <strain evidence="7">MPI-CAGE-AT-0147</strain>
    </source>
</reference>
<name>A0A9P9DR81_9HYPO</name>
<comment type="similarity">
    <text evidence="2">Belongs to the NADH dehydrogenase family.</text>
</comment>
<evidence type="ECO:0000256" key="1">
    <source>
        <dbReference type="ARBA" id="ARBA00001974"/>
    </source>
</evidence>